<dbReference type="PANTHER" id="PTHR42885:SF1">
    <property type="entry name" value="THREONINE-PHOSPHATE DECARBOXYLASE"/>
    <property type="match status" value="1"/>
</dbReference>
<evidence type="ECO:0000256" key="5">
    <source>
        <dbReference type="ARBA" id="ARBA00022573"/>
    </source>
</evidence>
<evidence type="ECO:0000256" key="2">
    <source>
        <dbReference type="ARBA" id="ARBA00003444"/>
    </source>
</evidence>
<evidence type="ECO:0000256" key="6">
    <source>
        <dbReference type="ARBA" id="ARBA00022898"/>
    </source>
</evidence>
<dbReference type="AlphaFoldDB" id="A0A3B0ZR60"/>
<evidence type="ECO:0000256" key="8">
    <source>
        <dbReference type="ARBA" id="ARBA00029996"/>
    </source>
</evidence>
<dbReference type="InterPro" id="IPR004838">
    <property type="entry name" value="NHTrfase_class1_PyrdxlP-BS"/>
</dbReference>
<dbReference type="PROSITE" id="PS00105">
    <property type="entry name" value="AA_TRANSFER_CLASS_1"/>
    <property type="match status" value="1"/>
</dbReference>
<dbReference type="InterPro" id="IPR015421">
    <property type="entry name" value="PyrdxlP-dep_Trfase_major"/>
</dbReference>
<sequence>MEDGFLLEHGGKLRMAAARYNIPLEEWLDLSTGINPNGWQGEMPPASTWLRLPEDEDGLHEAACNYYGTPALLPVAGSQAAIQTLPRLREPCRVAVLTPSYNEHAYAWQRAGHNVDLITAEQLSTSIDSHDVVVVVNPNNPTGVRFASETLLHWHEKLTSRGGWLLVDEAFMDATPNESLAQYSNRSGLILLRSLGKFFGLAGARVGFVLTEKMLLQQLHEALGPWSVNAPARWVATAALQDNEWQKKACLQHKQDSARLKIVLTDFALVPAGGCALFQWVRTEQAAKIHALLAQQGVLTRLFSEPSSLRFGLPGKESKWTKLTAALDSVCMADLI</sequence>
<comment type="pathway">
    <text evidence="3">Cofactor biosynthesis; adenosylcobalamin biosynthesis.</text>
</comment>
<dbReference type="InterPro" id="IPR004839">
    <property type="entry name" value="Aminotransferase_I/II_large"/>
</dbReference>
<evidence type="ECO:0000256" key="3">
    <source>
        <dbReference type="ARBA" id="ARBA00004953"/>
    </source>
</evidence>
<name>A0A3B0ZR60_9ZZZZ</name>
<dbReference type="UniPathway" id="UPA00148"/>
<gene>
    <name evidence="11" type="ORF">MNBD_GAMMA16-1589</name>
</gene>
<dbReference type="InterPro" id="IPR015422">
    <property type="entry name" value="PyrdxlP-dep_Trfase_small"/>
</dbReference>
<dbReference type="PANTHER" id="PTHR42885">
    <property type="entry name" value="HISTIDINOL-PHOSPHATE AMINOTRANSFERASE-RELATED"/>
    <property type="match status" value="1"/>
</dbReference>
<reference evidence="11" key="1">
    <citation type="submission" date="2018-06" db="EMBL/GenBank/DDBJ databases">
        <authorList>
            <person name="Zhirakovskaya E."/>
        </authorList>
    </citation>
    <scope>NUCLEOTIDE SEQUENCE</scope>
</reference>
<dbReference type="SUPFAM" id="SSF53383">
    <property type="entry name" value="PLP-dependent transferases"/>
    <property type="match status" value="1"/>
</dbReference>
<keyword evidence="5" id="KW-0169">Cobalamin biosynthesis</keyword>
<dbReference type="EMBL" id="UOFO01000148">
    <property type="protein sequence ID" value="VAW88539.1"/>
    <property type="molecule type" value="Genomic_DNA"/>
</dbReference>
<keyword evidence="6" id="KW-0663">Pyridoxal phosphate</keyword>
<accession>A0A3B0ZR60</accession>
<dbReference type="NCBIfam" id="TIGR01140">
    <property type="entry name" value="L_thr_O3P_dcar"/>
    <property type="match status" value="1"/>
</dbReference>
<evidence type="ECO:0000313" key="11">
    <source>
        <dbReference type="EMBL" id="VAW88539.1"/>
    </source>
</evidence>
<evidence type="ECO:0000256" key="9">
    <source>
        <dbReference type="ARBA" id="ARBA00048531"/>
    </source>
</evidence>
<dbReference type="GO" id="GO:0048472">
    <property type="term" value="F:threonine-phosphate decarboxylase activity"/>
    <property type="evidence" value="ECO:0007669"/>
    <property type="project" value="UniProtKB-EC"/>
</dbReference>
<protein>
    <recommendedName>
        <fullName evidence="4">threonine-phosphate decarboxylase</fullName>
        <ecNumber evidence="4">4.1.1.81</ecNumber>
    </recommendedName>
    <alternativeName>
        <fullName evidence="8">L-threonine-O-3-phosphate decarboxylase</fullName>
    </alternativeName>
</protein>
<proteinExistence type="predicted"/>
<keyword evidence="7 11" id="KW-0456">Lyase</keyword>
<evidence type="ECO:0000256" key="7">
    <source>
        <dbReference type="ARBA" id="ARBA00023239"/>
    </source>
</evidence>
<dbReference type="Pfam" id="PF00155">
    <property type="entry name" value="Aminotran_1_2"/>
    <property type="match status" value="1"/>
</dbReference>
<dbReference type="GO" id="GO:0030170">
    <property type="term" value="F:pyridoxal phosphate binding"/>
    <property type="evidence" value="ECO:0007669"/>
    <property type="project" value="InterPro"/>
</dbReference>
<dbReference type="GO" id="GO:0009236">
    <property type="term" value="P:cobalamin biosynthetic process"/>
    <property type="evidence" value="ECO:0007669"/>
    <property type="project" value="UniProtKB-UniPathway"/>
</dbReference>
<dbReference type="InterPro" id="IPR015424">
    <property type="entry name" value="PyrdxlP-dep_Trfase"/>
</dbReference>
<comment type="catalytic activity">
    <reaction evidence="9">
        <text>O-phospho-L-threonine + H(+) = (R)-1-aminopropan-2-yl phosphate + CO2</text>
        <dbReference type="Rhea" id="RHEA:11492"/>
        <dbReference type="ChEBI" id="CHEBI:15378"/>
        <dbReference type="ChEBI" id="CHEBI:16526"/>
        <dbReference type="ChEBI" id="CHEBI:58563"/>
        <dbReference type="ChEBI" id="CHEBI:58675"/>
        <dbReference type="EC" id="4.1.1.81"/>
    </reaction>
</comment>
<dbReference type="InterPro" id="IPR005860">
    <property type="entry name" value="CobD"/>
</dbReference>
<organism evidence="11">
    <name type="scientific">hydrothermal vent metagenome</name>
    <dbReference type="NCBI Taxonomy" id="652676"/>
    <lineage>
        <taxon>unclassified sequences</taxon>
        <taxon>metagenomes</taxon>
        <taxon>ecological metagenomes</taxon>
    </lineage>
</organism>
<comment type="function">
    <text evidence="2">Decarboxylates L-threonine-O-3-phosphate to yield (R)-1-amino-2-propanol O-2-phosphate, the precursor for the linkage between the nucleotide loop and the corrin ring in cobalamin.</text>
</comment>
<evidence type="ECO:0000259" key="10">
    <source>
        <dbReference type="Pfam" id="PF00155"/>
    </source>
</evidence>
<dbReference type="EC" id="4.1.1.81" evidence="4"/>
<dbReference type="Gene3D" id="3.90.1150.10">
    <property type="entry name" value="Aspartate Aminotransferase, domain 1"/>
    <property type="match status" value="1"/>
</dbReference>
<feature type="domain" description="Aminotransferase class I/classII large" evidence="10">
    <location>
        <begin position="59"/>
        <end position="317"/>
    </location>
</feature>
<evidence type="ECO:0000256" key="4">
    <source>
        <dbReference type="ARBA" id="ARBA00012285"/>
    </source>
</evidence>
<comment type="cofactor">
    <cofactor evidence="1">
        <name>pyridoxal 5'-phosphate</name>
        <dbReference type="ChEBI" id="CHEBI:597326"/>
    </cofactor>
</comment>
<evidence type="ECO:0000256" key="1">
    <source>
        <dbReference type="ARBA" id="ARBA00001933"/>
    </source>
</evidence>
<dbReference type="Gene3D" id="3.40.640.10">
    <property type="entry name" value="Type I PLP-dependent aspartate aminotransferase-like (Major domain)"/>
    <property type="match status" value="1"/>
</dbReference>